<gene>
    <name evidence="1" type="ORF">PB01_08030</name>
</gene>
<accession>A0A5J6SMW1</accession>
<evidence type="ECO:0008006" key="3">
    <source>
        <dbReference type="Google" id="ProtNLM"/>
    </source>
</evidence>
<reference evidence="1 2" key="1">
    <citation type="submission" date="2018-07" db="EMBL/GenBank/DDBJ databases">
        <title>Complete genome sequence of Psychrobacillus sp. PB01, isolated from iceberg, and comparative genome analysis of Psychrobacillus strains.</title>
        <authorList>
            <person name="Lee P.C."/>
        </authorList>
    </citation>
    <scope>NUCLEOTIDE SEQUENCE [LARGE SCALE GENOMIC DNA]</scope>
    <source>
        <strain evidence="1 2">PB01</strain>
    </source>
</reference>
<keyword evidence="2" id="KW-1185">Reference proteome</keyword>
<dbReference type="KEGG" id="psyo:PB01_08030"/>
<dbReference type="OrthoDB" id="2454082at2"/>
<evidence type="ECO:0000313" key="2">
    <source>
        <dbReference type="Proteomes" id="UP000325517"/>
    </source>
</evidence>
<dbReference type="Gene3D" id="1.20.140.160">
    <property type="match status" value="1"/>
</dbReference>
<dbReference type="InterPro" id="IPR013324">
    <property type="entry name" value="RNA_pol_sigma_r3/r4-like"/>
</dbReference>
<proteinExistence type="predicted"/>
<sequence length="102" mass="11811">MNWLKGYWELEEEIATSEKKLKQLQGDPSIQILESFIEEKKNTKTELVELVSTFKWLGNVILKLKYIDGMTLENIAAHLGFSASYIYKKHAELMNTMKGEVN</sequence>
<dbReference type="RefSeq" id="WP_151699719.1">
    <property type="nucleotide sequence ID" value="NZ_CP031223.1"/>
</dbReference>
<dbReference type="SUPFAM" id="SSF88659">
    <property type="entry name" value="Sigma3 and sigma4 domains of RNA polymerase sigma factors"/>
    <property type="match status" value="1"/>
</dbReference>
<dbReference type="AlphaFoldDB" id="A0A5J6SMW1"/>
<name>A0A5J6SMW1_9BACI</name>
<organism evidence="1 2">
    <name type="scientific">Psychrobacillus glaciei</name>
    <dbReference type="NCBI Taxonomy" id="2283160"/>
    <lineage>
        <taxon>Bacteria</taxon>
        <taxon>Bacillati</taxon>
        <taxon>Bacillota</taxon>
        <taxon>Bacilli</taxon>
        <taxon>Bacillales</taxon>
        <taxon>Bacillaceae</taxon>
        <taxon>Psychrobacillus</taxon>
    </lineage>
</organism>
<dbReference type="Proteomes" id="UP000325517">
    <property type="component" value="Chromosome"/>
</dbReference>
<evidence type="ECO:0000313" key="1">
    <source>
        <dbReference type="EMBL" id="QFF98783.1"/>
    </source>
</evidence>
<dbReference type="EMBL" id="CP031223">
    <property type="protein sequence ID" value="QFF98783.1"/>
    <property type="molecule type" value="Genomic_DNA"/>
</dbReference>
<protein>
    <recommendedName>
        <fullName evidence="3">DUF1492 domain-containing protein</fullName>
    </recommendedName>
</protein>